<reference evidence="2 3" key="2">
    <citation type="submission" date="2019-05" db="EMBL/GenBank/DDBJ databases">
        <title>Genome evolution of the obligate endosymbiont Buchnera aphidicola.</title>
        <authorList>
            <person name="Moran N.A."/>
        </authorList>
    </citation>
    <scope>NUCLEOTIDE SEQUENCE [LARGE SCALE GENOMIC DNA]</scope>
    <source>
        <strain evidence="2 3">Sav</strain>
    </source>
</reference>
<dbReference type="GO" id="GO:0003676">
    <property type="term" value="F:nucleic acid binding"/>
    <property type="evidence" value="ECO:0007669"/>
    <property type="project" value="InterPro"/>
</dbReference>
<evidence type="ECO:0000313" key="2">
    <source>
        <dbReference type="EMBL" id="QCI25458.1"/>
    </source>
</evidence>
<dbReference type="InterPro" id="IPR036397">
    <property type="entry name" value="RNaseH_sf"/>
</dbReference>
<dbReference type="GO" id="GO:0004523">
    <property type="term" value="F:RNA-DNA hybrid ribonuclease activity"/>
    <property type="evidence" value="ECO:0007669"/>
    <property type="project" value="InterPro"/>
</dbReference>
<dbReference type="InterPro" id="IPR002156">
    <property type="entry name" value="RNaseH_domain"/>
</dbReference>
<organism evidence="2 3">
    <name type="scientific">Buchnera aphidicola</name>
    <name type="common">Sitobion avenae</name>
    <dbReference type="NCBI Taxonomy" id="571428"/>
    <lineage>
        <taxon>Bacteria</taxon>
        <taxon>Pseudomonadati</taxon>
        <taxon>Pseudomonadota</taxon>
        <taxon>Gammaproteobacteria</taxon>
        <taxon>Enterobacterales</taxon>
        <taxon>Erwiniaceae</taxon>
        <taxon>Buchnera</taxon>
    </lineage>
</organism>
<proteinExistence type="predicted"/>
<dbReference type="Proteomes" id="UP000298585">
    <property type="component" value="Chromosome"/>
</dbReference>
<gene>
    <name evidence="2" type="ORF">D9V77_01235</name>
</gene>
<feature type="domain" description="RNase H type-1" evidence="1">
    <location>
        <begin position="1"/>
        <end position="58"/>
    </location>
</feature>
<dbReference type="SUPFAM" id="SSF53098">
    <property type="entry name" value="Ribonuclease H-like"/>
    <property type="match status" value="1"/>
</dbReference>
<dbReference type="AlphaFoldDB" id="A0A4D6YIH9"/>
<protein>
    <submittedName>
        <fullName evidence="2">Ribonuclease H</fullName>
    </submittedName>
</protein>
<dbReference type="PROSITE" id="PS50879">
    <property type="entry name" value="RNASE_H_1"/>
    <property type="match status" value="1"/>
</dbReference>
<reference evidence="2 3" key="1">
    <citation type="submission" date="2018-12" db="EMBL/GenBank/DDBJ databases">
        <authorList>
            <person name="Chong R.A."/>
        </authorList>
    </citation>
    <scope>NUCLEOTIDE SEQUENCE [LARGE SCALE GENOMIC DNA]</scope>
    <source>
        <strain evidence="2 3">Sav</strain>
    </source>
</reference>
<dbReference type="EMBL" id="CP034855">
    <property type="protein sequence ID" value="QCI25458.1"/>
    <property type="molecule type" value="Genomic_DNA"/>
</dbReference>
<dbReference type="Pfam" id="PF00075">
    <property type="entry name" value="RNase_H"/>
    <property type="match status" value="1"/>
</dbReference>
<evidence type="ECO:0000313" key="3">
    <source>
        <dbReference type="Proteomes" id="UP000298585"/>
    </source>
</evidence>
<evidence type="ECO:0000259" key="1">
    <source>
        <dbReference type="PROSITE" id="PS50879"/>
    </source>
</evidence>
<dbReference type="OrthoDB" id="7845843at2"/>
<dbReference type="Gene3D" id="3.30.420.10">
    <property type="entry name" value="Ribonuclease H-like superfamily/Ribonuclease H"/>
    <property type="match status" value="1"/>
</dbReference>
<accession>A0A4D6YIH9</accession>
<dbReference type="InterPro" id="IPR012337">
    <property type="entry name" value="RNaseH-like_sf"/>
</dbReference>
<name>A0A4D6YIH9_9GAMM</name>
<sequence>MEKKNWKTTKKKPVKNIDLWFRVNSALKNHFVTWFWIKGHMGHVENERCDIIARQSAKNPSMKDDYYENTQL</sequence>